<evidence type="ECO:0000313" key="2">
    <source>
        <dbReference type="Proteomes" id="UP001249851"/>
    </source>
</evidence>
<name>A0AAD9PTD7_ACRCE</name>
<keyword evidence="2" id="KW-1185">Reference proteome</keyword>
<comment type="caution">
    <text evidence="1">The sequence shown here is derived from an EMBL/GenBank/DDBJ whole genome shotgun (WGS) entry which is preliminary data.</text>
</comment>
<protein>
    <submittedName>
        <fullName evidence="1">Uncharacterized protein</fullName>
    </submittedName>
</protein>
<proteinExistence type="predicted"/>
<organism evidence="1 2">
    <name type="scientific">Acropora cervicornis</name>
    <name type="common">Staghorn coral</name>
    <dbReference type="NCBI Taxonomy" id="6130"/>
    <lineage>
        <taxon>Eukaryota</taxon>
        <taxon>Metazoa</taxon>
        <taxon>Cnidaria</taxon>
        <taxon>Anthozoa</taxon>
        <taxon>Hexacorallia</taxon>
        <taxon>Scleractinia</taxon>
        <taxon>Astrocoeniina</taxon>
        <taxon>Acroporidae</taxon>
        <taxon>Acropora</taxon>
    </lineage>
</organism>
<accession>A0AAD9PTD7</accession>
<evidence type="ECO:0000313" key="1">
    <source>
        <dbReference type="EMBL" id="KAK2548723.1"/>
    </source>
</evidence>
<dbReference type="Proteomes" id="UP001249851">
    <property type="component" value="Unassembled WGS sequence"/>
</dbReference>
<dbReference type="EMBL" id="JARQWQ010000139">
    <property type="protein sequence ID" value="KAK2548723.1"/>
    <property type="molecule type" value="Genomic_DNA"/>
</dbReference>
<dbReference type="AlphaFoldDB" id="A0AAD9PTD7"/>
<reference evidence="1" key="2">
    <citation type="journal article" date="2023" name="Science">
        <title>Genomic signatures of disease resistance in endangered staghorn corals.</title>
        <authorList>
            <person name="Vollmer S.V."/>
            <person name="Selwyn J.D."/>
            <person name="Despard B.A."/>
            <person name="Roesel C.L."/>
        </authorList>
    </citation>
    <scope>NUCLEOTIDE SEQUENCE</scope>
    <source>
        <strain evidence="1">K2</strain>
    </source>
</reference>
<reference evidence="1" key="1">
    <citation type="journal article" date="2023" name="G3 (Bethesda)">
        <title>Whole genome assembly and annotation of the endangered Caribbean coral Acropora cervicornis.</title>
        <authorList>
            <person name="Selwyn J.D."/>
            <person name="Vollmer S.V."/>
        </authorList>
    </citation>
    <scope>NUCLEOTIDE SEQUENCE</scope>
    <source>
        <strain evidence="1">K2</strain>
    </source>
</reference>
<gene>
    <name evidence="1" type="ORF">P5673_030956</name>
</gene>
<sequence>MVEDSDLFLFGDDLDAVLEALEADDIVDESFNEAVTEVQEDEIVCTLSSKKCKSLSGLKRHMTCKHKDELEDKETECIEGEQCKFTADLLGKMVDEVKQRIVNNKVFSKTIREELMAYSFTNLAEESTEFVELLKIYQQLMKKRNQNNVMLAYSKEKAVITVKNFKFELTEKEKAGLQYIGGYVLHKLHNKNIKSNLSDSKATQQAVALLKAGKETNQAMQDYQNLTTTLNRGGLWSITKPTQTIFTTTEKYFRCFTTDYPLTRIDINEIREKSACDSEVLTAFNCMKAVTELKLDDKIAKDVLQSIIHLYIRVRCFSFSKDVIQKYKLQTKLVKEKALRKQISRASNSSELRND</sequence>